<protein>
    <recommendedName>
        <fullName evidence="6">PKD domain-containing protein</fullName>
    </recommendedName>
</protein>
<dbReference type="PANTHER" id="PTHR11861">
    <property type="entry name" value="MELANOCYTE PROTEIN PMEL 17-RELATED"/>
    <property type="match status" value="1"/>
</dbReference>
<dbReference type="Pfam" id="PF20433">
    <property type="entry name" value="PKAT_KLD"/>
    <property type="match status" value="1"/>
</dbReference>
<evidence type="ECO:0000256" key="3">
    <source>
        <dbReference type="ARBA" id="ARBA00025776"/>
    </source>
</evidence>
<proteinExistence type="inferred from homology"/>
<feature type="signal peptide" evidence="5">
    <location>
        <begin position="1"/>
        <end position="19"/>
    </location>
</feature>
<dbReference type="GO" id="GO:0005886">
    <property type="term" value="C:plasma membrane"/>
    <property type="evidence" value="ECO:0007669"/>
    <property type="project" value="TreeGrafter"/>
</dbReference>
<evidence type="ECO:0000313" key="7">
    <source>
        <dbReference type="Ensembl" id="ENSGMOP00000026413.1"/>
    </source>
</evidence>
<organism evidence="7 8">
    <name type="scientific">Gadus morhua</name>
    <name type="common">Atlantic cod</name>
    <dbReference type="NCBI Taxonomy" id="8049"/>
    <lineage>
        <taxon>Eukaryota</taxon>
        <taxon>Metazoa</taxon>
        <taxon>Chordata</taxon>
        <taxon>Craniata</taxon>
        <taxon>Vertebrata</taxon>
        <taxon>Euteleostomi</taxon>
        <taxon>Actinopterygii</taxon>
        <taxon>Neopterygii</taxon>
        <taxon>Teleostei</taxon>
        <taxon>Neoteleostei</taxon>
        <taxon>Acanthomorphata</taxon>
        <taxon>Zeiogadaria</taxon>
        <taxon>Gadariae</taxon>
        <taxon>Gadiformes</taxon>
        <taxon>Gadoidei</taxon>
        <taxon>Gadidae</taxon>
        <taxon>Gadus</taxon>
    </lineage>
</organism>
<keyword evidence="2" id="KW-0325">Glycoprotein</keyword>
<reference evidence="7" key="2">
    <citation type="submission" date="2025-09" db="UniProtKB">
        <authorList>
            <consortium name="Ensembl"/>
        </authorList>
    </citation>
    <scope>IDENTIFICATION</scope>
</reference>
<keyword evidence="4" id="KW-1133">Transmembrane helix</keyword>
<dbReference type="Ensembl" id="ENSGMOT00000069321.1">
    <property type="protein sequence ID" value="ENSGMOP00000026413.1"/>
    <property type="gene ID" value="ENSGMOG00000001598.2"/>
</dbReference>
<dbReference type="OMA" id="RDQDWLG"/>
<dbReference type="GO" id="GO:0042470">
    <property type="term" value="C:melanosome"/>
    <property type="evidence" value="ECO:0007669"/>
    <property type="project" value="TreeGrafter"/>
</dbReference>
<dbReference type="Gene3D" id="2.60.40.10">
    <property type="entry name" value="Immunoglobulins"/>
    <property type="match status" value="1"/>
</dbReference>
<feature type="domain" description="PKD" evidence="6">
    <location>
        <begin position="243"/>
        <end position="277"/>
    </location>
</feature>
<feature type="transmembrane region" description="Helical" evidence="4">
    <location>
        <begin position="792"/>
        <end position="815"/>
    </location>
</feature>
<evidence type="ECO:0000256" key="2">
    <source>
        <dbReference type="ARBA" id="ARBA00023180"/>
    </source>
</evidence>
<dbReference type="PROSITE" id="PS50093">
    <property type="entry name" value="PKD"/>
    <property type="match status" value="1"/>
</dbReference>
<dbReference type="InterPro" id="IPR022409">
    <property type="entry name" value="PKD/Chitinase_dom"/>
</dbReference>
<keyword evidence="4" id="KW-0472">Membrane</keyword>
<name>A0A8C5A4G4_GADMO</name>
<evidence type="ECO:0000256" key="4">
    <source>
        <dbReference type="SAM" id="Phobius"/>
    </source>
</evidence>
<dbReference type="InterPro" id="IPR059017">
    <property type="entry name" value="PMEL_NMB_N"/>
</dbReference>
<reference evidence="7" key="1">
    <citation type="submission" date="2025-08" db="UniProtKB">
        <authorList>
            <consortium name="Ensembl"/>
        </authorList>
    </citation>
    <scope>IDENTIFICATION</scope>
</reference>
<keyword evidence="1 5" id="KW-0732">Signal</keyword>
<dbReference type="Pfam" id="PF00801">
    <property type="entry name" value="PKD"/>
    <property type="match status" value="1"/>
</dbReference>
<evidence type="ECO:0000256" key="5">
    <source>
        <dbReference type="SAM" id="SignalP"/>
    </source>
</evidence>
<gene>
    <name evidence="7" type="primary">pmela</name>
</gene>
<dbReference type="PANTHER" id="PTHR11861:SF1">
    <property type="entry name" value="MELANOCYTE PROTEIN PMEL"/>
    <property type="match status" value="1"/>
</dbReference>
<dbReference type="SMART" id="SM00089">
    <property type="entry name" value="PKD"/>
    <property type="match status" value="1"/>
</dbReference>
<evidence type="ECO:0000259" key="6">
    <source>
        <dbReference type="PROSITE" id="PS50093"/>
    </source>
</evidence>
<dbReference type="InterPro" id="IPR046846">
    <property type="entry name" value="PKAT_KLD"/>
</dbReference>
<feature type="chain" id="PRO_5045822812" description="PKD domain-containing protein" evidence="5">
    <location>
        <begin position="20"/>
        <end position="864"/>
    </location>
</feature>
<accession>A0A8C5A4G4</accession>
<dbReference type="InterPro" id="IPR013783">
    <property type="entry name" value="Ig-like_fold"/>
</dbReference>
<sequence length="864" mass="89366">MGTVTLLVLVLAFTSTTVARSKVQFTRFRSWNSRMYPVWRDGDSRLRNCWTGGNVSFEVRNDAPTLTGAKATFNIDLHFPTNQSVLPDGQVVWARNCTVDGRDYVEGQAVYADRASGSRGVGVFPDGSSFNRTQDRKPRYVFVWKTWGRFWQVADGPSSSLSIDTDNVPLGSYKMEVVIYHSRGDDQFIPLGYASTQFSITDQIPFTISLNQINDVNQNDQSFIQNRAIAFNVRLHDPSQYLGSSDITFNWDFGDQTGTLISRDLSVTHTYLSPGAYKPKVVLMATIPNACAETTAVAPVAPVVVVVASTPSPIPADDLALAASVQPATDLAVDTAAEAAVAPAAEGEADAAVVPETVETVEAVVAPGDEEALVVPAAGEAVEVVLTPGDEEALVVPAAGEAVEVVLAPGDEEVVEAAVAPAGEEAVEAAVTPATVEAVEAVVVAGDEVAVEAAVVVPEAEDAVVAAVVPAAEEADEAAVAAAEGEVVEAAVAPEAEEVVEAAVAPEAEEVVEAAVAPEAEEVVEAAVAPEAEAVVEAAVAAVDEAAVPTDAAAVAVAVDGVAVEAEEALVVEAATEAVAVVTEAAPAVNVLVPAATESTAVVVEAAAAVNAEAEVAEVEFNEGAVPTVGVVAVELAAEVEVTAENEPAQVALVLTKRQAPEAPADCTVYRYGSLATSVEIIQGIESVEILQVSNVVSLTTELGQNAVDLTISCQGSLPSEVCTVVSDADCVTPVETVCGVALPSPDCQLVLRQFFNGSGEFCVNVSLTNDVSLAVTSARVSVTVGSSGSPAGTAATVLGVMVIVGIMGTIGLMYRRVKQYQPLREEGEGSGVNTITSVPLLLWNLLSRQSPGESRPLLQSRGV</sequence>
<dbReference type="GeneTree" id="ENSGT00950000183188"/>
<keyword evidence="8" id="KW-1185">Reference proteome</keyword>
<dbReference type="InterPro" id="IPR000601">
    <property type="entry name" value="PKD_dom"/>
</dbReference>
<dbReference type="InterPro" id="IPR045219">
    <property type="entry name" value="PKAT"/>
</dbReference>
<dbReference type="SUPFAM" id="SSF49299">
    <property type="entry name" value="PKD domain"/>
    <property type="match status" value="1"/>
</dbReference>
<dbReference type="Pfam" id="PF26141">
    <property type="entry name" value="PMEL_NMB_N"/>
    <property type="match status" value="1"/>
</dbReference>
<comment type="similarity">
    <text evidence="3">Belongs to the PMEL/NMB family.</text>
</comment>
<dbReference type="AlphaFoldDB" id="A0A8C5A4G4"/>
<dbReference type="OrthoDB" id="9939762at2759"/>
<evidence type="ECO:0000313" key="8">
    <source>
        <dbReference type="Proteomes" id="UP000694546"/>
    </source>
</evidence>
<dbReference type="GO" id="GO:0032438">
    <property type="term" value="P:melanosome organization"/>
    <property type="evidence" value="ECO:0007669"/>
    <property type="project" value="TreeGrafter"/>
</dbReference>
<keyword evidence="4" id="KW-0812">Transmembrane</keyword>
<evidence type="ECO:0000256" key="1">
    <source>
        <dbReference type="ARBA" id="ARBA00022729"/>
    </source>
</evidence>
<dbReference type="InterPro" id="IPR035986">
    <property type="entry name" value="PKD_dom_sf"/>
</dbReference>
<dbReference type="CDD" id="cd00146">
    <property type="entry name" value="PKD"/>
    <property type="match status" value="1"/>
</dbReference>
<dbReference type="Proteomes" id="UP000694546">
    <property type="component" value="Chromosome 13"/>
</dbReference>